<organism evidence="1">
    <name type="scientific">bioreactor metagenome</name>
    <dbReference type="NCBI Taxonomy" id="1076179"/>
    <lineage>
        <taxon>unclassified sequences</taxon>
        <taxon>metagenomes</taxon>
        <taxon>ecological metagenomes</taxon>
    </lineage>
</organism>
<proteinExistence type="predicted"/>
<accession>A0A645J7B7</accession>
<evidence type="ECO:0000313" key="1">
    <source>
        <dbReference type="EMBL" id="MPN59030.1"/>
    </source>
</evidence>
<dbReference type="AlphaFoldDB" id="A0A645J7B7"/>
<name>A0A645J7B7_9ZZZZ</name>
<protein>
    <submittedName>
        <fullName evidence="1">Uncharacterized protein</fullName>
    </submittedName>
</protein>
<comment type="caution">
    <text evidence="1">The sequence shown here is derived from an EMBL/GenBank/DDBJ whole genome shotgun (WGS) entry which is preliminary data.</text>
</comment>
<sequence>MISAQIRPAELSKATVQVLPNKASRGEITPSGAAGYGILVQASSSEKSQSRAYLAAISRKASTKALASCSESPSVIKKRMLYISDSST</sequence>
<reference evidence="1" key="1">
    <citation type="submission" date="2019-08" db="EMBL/GenBank/DDBJ databases">
        <authorList>
            <person name="Kucharzyk K."/>
            <person name="Murdoch R.W."/>
            <person name="Higgins S."/>
            <person name="Loffler F."/>
        </authorList>
    </citation>
    <scope>NUCLEOTIDE SEQUENCE</scope>
</reference>
<dbReference type="EMBL" id="VSSQ01132521">
    <property type="protein sequence ID" value="MPN59030.1"/>
    <property type="molecule type" value="Genomic_DNA"/>
</dbReference>
<gene>
    <name evidence="1" type="ORF">SDC9_206748</name>
</gene>